<evidence type="ECO:0000256" key="7">
    <source>
        <dbReference type="ARBA" id="ARBA00023001"/>
    </source>
</evidence>
<comment type="function">
    <text evidence="11">Binds the cellulose synthase activator, bis-(3'-5') cyclic diguanylic acid (c-di-GMP).</text>
</comment>
<reference evidence="12" key="1">
    <citation type="submission" date="2019-05" db="EMBL/GenBank/DDBJ databases">
        <authorList>
            <consortium name="Pathogen Informatics"/>
        </authorList>
    </citation>
    <scope>NUCLEOTIDE SEQUENCE [LARGE SCALE GENOMIC DNA]</scope>
    <source>
        <strain evidence="12">NCTC12965</strain>
    </source>
</reference>
<comment type="subunit">
    <text evidence="11">Tightly associated with the cellulose synthase catalytic subunit.</text>
</comment>
<feature type="transmembrane region" description="Helical" evidence="11">
    <location>
        <begin position="163"/>
        <end position="189"/>
    </location>
</feature>
<keyword evidence="6 11" id="KW-1133">Transmembrane helix</keyword>
<dbReference type="InterPro" id="IPR018513">
    <property type="entry name" value="Cell_synthase_bac"/>
</dbReference>
<dbReference type="UniPathway" id="UPA00694"/>
<keyword evidence="11" id="KW-0135">Cellulose biosynthesis</keyword>
<evidence type="ECO:0000256" key="10">
    <source>
        <dbReference type="ARBA" id="ARBA00023326"/>
    </source>
</evidence>
<dbReference type="Pfam" id="PF01270">
    <property type="entry name" value="Glyco_hydro_8"/>
    <property type="match status" value="1"/>
</dbReference>
<evidence type="ECO:0000256" key="3">
    <source>
        <dbReference type="ARBA" id="ARBA00022475"/>
    </source>
</evidence>
<evidence type="ECO:0000256" key="4">
    <source>
        <dbReference type="ARBA" id="ARBA00022692"/>
    </source>
</evidence>
<keyword evidence="7" id="KW-0136">Cellulose degradation</keyword>
<comment type="similarity">
    <text evidence="11">Belongs to the AcsB/BcsB family.</text>
</comment>
<dbReference type="InterPro" id="IPR002037">
    <property type="entry name" value="Glyco_hydro_8"/>
</dbReference>
<evidence type="ECO:0000256" key="6">
    <source>
        <dbReference type="ARBA" id="ARBA00022989"/>
    </source>
</evidence>
<keyword evidence="3 11" id="KW-1003">Cell membrane</keyword>
<dbReference type="GO" id="GO:0005886">
    <property type="term" value="C:plasma membrane"/>
    <property type="evidence" value="ECO:0007669"/>
    <property type="project" value="UniProtKB-SubCell"/>
</dbReference>
<dbReference type="GO" id="GO:0006011">
    <property type="term" value="P:UDP-alpha-D-glucose metabolic process"/>
    <property type="evidence" value="ECO:0007669"/>
    <property type="project" value="InterPro"/>
</dbReference>
<keyword evidence="10" id="KW-0624">Polysaccharide degradation</keyword>
<organism evidence="12">
    <name type="scientific">Serratia fonticola</name>
    <dbReference type="NCBI Taxonomy" id="47917"/>
    <lineage>
        <taxon>Bacteria</taxon>
        <taxon>Pseudomonadati</taxon>
        <taxon>Pseudomonadota</taxon>
        <taxon>Gammaproteobacteria</taxon>
        <taxon>Enterobacterales</taxon>
        <taxon>Yersiniaceae</taxon>
        <taxon>Serratia</taxon>
    </lineage>
</organism>
<proteinExistence type="inferred from homology"/>
<evidence type="ECO:0000256" key="5">
    <source>
        <dbReference type="ARBA" id="ARBA00022801"/>
    </source>
</evidence>
<evidence type="ECO:0000256" key="2">
    <source>
        <dbReference type="ARBA" id="ARBA00004162"/>
    </source>
</evidence>
<comment type="catalytic activity">
    <reaction evidence="1">
        <text>Endohydrolysis of (1-&gt;4)-beta-D-glucosidic linkages in cellulose, lichenin and cereal beta-D-glucans.</text>
        <dbReference type="EC" id="3.2.1.4"/>
    </reaction>
</comment>
<evidence type="ECO:0000256" key="9">
    <source>
        <dbReference type="ARBA" id="ARBA00023295"/>
    </source>
</evidence>
<dbReference type="EMBL" id="CABEEZ010000121">
    <property type="protein sequence ID" value="VTR49731.1"/>
    <property type="molecule type" value="Genomic_DNA"/>
</dbReference>
<keyword evidence="5" id="KW-0378">Hydrolase</keyword>
<comment type="pathway">
    <text evidence="11">Glycan metabolism; bacterial cellulose biosynthesis.</text>
</comment>
<evidence type="ECO:0000256" key="11">
    <source>
        <dbReference type="RuleBase" id="RU365021"/>
    </source>
</evidence>
<gene>
    <name evidence="12" type="primary">bcsB_3</name>
    <name evidence="12" type="ORF">NCTC12965_05855</name>
</gene>
<keyword evidence="11" id="KW-0997">Cell inner membrane</keyword>
<keyword evidence="10" id="KW-0119">Carbohydrate metabolism</keyword>
<keyword evidence="8 11" id="KW-0472">Membrane</keyword>
<dbReference type="PANTHER" id="PTHR39083">
    <property type="entry name" value="CYCLIC DI-GMP-BINDING PROTEIN"/>
    <property type="match status" value="1"/>
</dbReference>
<dbReference type="PANTHER" id="PTHR39083:SF1">
    <property type="entry name" value="CYCLIC DI-GMP-BINDING PROTEIN"/>
    <property type="match status" value="1"/>
</dbReference>
<accession>A0A4U9VZZ8</accession>
<dbReference type="Pfam" id="PF03170">
    <property type="entry name" value="BcsB"/>
    <property type="match status" value="1"/>
</dbReference>
<dbReference type="AlphaFoldDB" id="A0A4U9VZZ8"/>
<name>A0A4U9VZZ8_SERFO</name>
<dbReference type="GO" id="GO:0030244">
    <property type="term" value="P:cellulose biosynthetic process"/>
    <property type="evidence" value="ECO:0007669"/>
    <property type="project" value="UniProtKB-KW"/>
</dbReference>
<comment type="subcellular location">
    <subcellularLocation>
        <location evidence="11">Cell inner membrane</location>
    </subcellularLocation>
    <subcellularLocation>
        <location evidence="2">Cell membrane</location>
        <topology evidence="2">Single-pass membrane protein</topology>
    </subcellularLocation>
</comment>
<evidence type="ECO:0000313" key="12">
    <source>
        <dbReference type="EMBL" id="VTR49731.1"/>
    </source>
</evidence>
<protein>
    <recommendedName>
        <fullName evidence="11">Cyclic di-GMP-binding protein</fullName>
    </recommendedName>
    <alternativeName>
        <fullName evidence="11">Cellulose synthase regulatory subunit</fullName>
    </alternativeName>
</protein>
<keyword evidence="11" id="KW-0973">c-di-GMP</keyword>
<dbReference type="GO" id="GO:0008810">
    <property type="term" value="F:cellulase activity"/>
    <property type="evidence" value="ECO:0007669"/>
    <property type="project" value="UniProtKB-EC"/>
</dbReference>
<sequence length="286" mass="31594">MGAQTGYPALAFSLSDDWSQAKDKDADILLIGTIPPELRDDKKINLLVEATLSWVKMPMRQLPLPSMDVQQDDATPDSKTTISSEGAMAAVVGVQSPFHDQRSIVALLADSPRGYELLNNAQLDSGKRAAMFGSVAVIRESGVDSLRVGDVYYVGHLPWWERIWYALSTHPLLLGAIAALVVVMVALLLRRGLKAFSRRRLSPGRSGLIAMMGICLRRLLPGLMLLCAFNTAATCDWPAWQQYQQFYLSEEGRVIDPSSPEAHHHVRRAELWDVLRAGGQRSACLR</sequence>
<dbReference type="GO" id="GO:0030245">
    <property type="term" value="P:cellulose catabolic process"/>
    <property type="evidence" value="ECO:0007669"/>
    <property type="project" value="UniProtKB-KW"/>
</dbReference>
<keyword evidence="9" id="KW-0326">Glycosidase</keyword>
<evidence type="ECO:0000256" key="1">
    <source>
        <dbReference type="ARBA" id="ARBA00000966"/>
    </source>
</evidence>
<evidence type="ECO:0000256" key="8">
    <source>
        <dbReference type="ARBA" id="ARBA00023136"/>
    </source>
</evidence>
<keyword evidence="4 11" id="KW-0812">Transmembrane</keyword>